<dbReference type="Gene3D" id="3.40.630.30">
    <property type="match status" value="1"/>
</dbReference>
<gene>
    <name evidence="2" type="ORF">CBP51_12335</name>
</gene>
<comment type="caution">
    <text evidence="2">The sequence shown here is derived from an EMBL/GenBank/DDBJ whole genome shotgun (WGS) entry which is preliminary data.</text>
</comment>
<feature type="domain" description="N-acetyltransferase" evidence="1">
    <location>
        <begin position="2"/>
        <end position="147"/>
    </location>
</feature>
<evidence type="ECO:0000313" key="2">
    <source>
        <dbReference type="EMBL" id="OZY87709.1"/>
    </source>
</evidence>
<dbReference type="InterPro" id="IPR000182">
    <property type="entry name" value="GNAT_dom"/>
</dbReference>
<dbReference type="EMBL" id="NHNI01000001">
    <property type="protein sequence ID" value="OZY87709.1"/>
    <property type="molecule type" value="Genomic_DNA"/>
</dbReference>
<keyword evidence="3" id="KW-1185">Reference proteome</keyword>
<proteinExistence type="predicted"/>
<sequence length="733" mass="84686">MSDITVSTEKVTDELLAEVADLYVVEQYKKSLWAWQFSHRFERDVLAIVARDNGRVVGFNGTMPIKIVDEHDQKIDAIWSCDFIVAPDYRGKGLGKAIKDEMAKAFTMPVMSLGISDSAFPLLLKKGWRAPVRLNVWDLLMHPKTVKQVILFAWSSLCRAGLFIAINRAQNKFLVEELSYLPSRQVIDYLWVLHRQDKNTVEVLRDYDYLIWRYVDCPFQCYQFLHVGSNLDGSKAIIIFRISTGNNIEVVDFIGYADAALVSSAVTFWLKKYPNTTAIHWNTSLSKLHTGLLVNGFVKKSYGSRFATLSAYVQNNWGLVAGDSDGDFLRLAKEQSYFSAIKDSSEEINKAFIAPSKLDGELVFHSPEGFDYKRISEEAFYSMELLWDELIAKSDANPLFMSWQWIASWWRQWGNALSLKFHVLLVFEQEIIVGIIPFYQYKKRFLNKYQMIGNAWGLSPTVRSEYTSPIFLRNKAGVLYKSLHAYIKAQAFNSSFIFSDTLKNAMPTLSCWEHRMDVGYKISVNDDFNDYLLSLGRMTRLKAFNRRIYLIEHYPSVEFQWLIITRESLDDFFNNLNSFHLLRWGKPCFDRFAVNFHKSFILGPMGPNALLSYLRVDGKIVSASYNIKIQDVIYNIQSGYLELFDKKVSLGTLHMGWLIEAAFKNQSVNAFDFLAGFGRVEDYKKHYRGDAIHFYTFQYFSSSTVRALFGAQFFFKKLTKKTAKYIKQTWGGR</sequence>
<dbReference type="RefSeq" id="WP_094985063.1">
    <property type="nucleotide sequence ID" value="NZ_NHNI01000001.1"/>
</dbReference>
<evidence type="ECO:0000313" key="3">
    <source>
        <dbReference type="Proteomes" id="UP000216101"/>
    </source>
</evidence>
<dbReference type="AlphaFoldDB" id="A0A266QEC4"/>
<organism evidence="2 3">
    <name type="scientific">Cellvibrio mixtus</name>
    <dbReference type="NCBI Taxonomy" id="39650"/>
    <lineage>
        <taxon>Bacteria</taxon>
        <taxon>Pseudomonadati</taxon>
        <taxon>Pseudomonadota</taxon>
        <taxon>Gammaproteobacteria</taxon>
        <taxon>Cellvibrionales</taxon>
        <taxon>Cellvibrionaceae</taxon>
        <taxon>Cellvibrio</taxon>
    </lineage>
</organism>
<name>A0A266QEC4_9GAMM</name>
<dbReference type="SUPFAM" id="SSF55729">
    <property type="entry name" value="Acyl-CoA N-acyltransferases (Nat)"/>
    <property type="match status" value="2"/>
</dbReference>
<dbReference type="CDD" id="cd04301">
    <property type="entry name" value="NAT_SF"/>
    <property type="match status" value="1"/>
</dbReference>
<dbReference type="PROSITE" id="PS51186">
    <property type="entry name" value="GNAT"/>
    <property type="match status" value="1"/>
</dbReference>
<dbReference type="Pfam" id="PF13508">
    <property type="entry name" value="Acetyltransf_7"/>
    <property type="match status" value="1"/>
</dbReference>
<dbReference type="InterPro" id="IPR016181">
    <property type="entry name" value="Acyl_CoA_acyltransferase"/>
</dbReference>
<protein>
    <recommendedName>
        <fullName evidence="1">N-acetyltransferase domain-containing protein</fullName>
    </recommendedName>
</protein>
<dbReference type="Pfam" id="PF13480">
    <property type="entry name" value="Acetyltransf_6"/>
    <property type="match status" value="1"/>
</dbReference>
<accession>A0A266QEC4</accession>
<evidence type="ECO:0000259" key="1">
    <source>
        <dbReference type="PROSITE" id="PS51186"/>
    </source>
</evidence>
<reference evidence="3" key="1">
    <citation type="submission" date="2017-05" db="EMBL/GenBank/DDBJ databases">
        <authorList>
            <person name="Barney B.M."/>
        </authorList>
    </citation>
    <scope>NUCLEOTIDE SEQUENCE [LARGE SCALE GENOMIC DNA]</scope>
    <source>
        <strain evidence="3">PSBB022</strain>
    </source>
</reference>
<dbReference type="Proteomes" id="UP000216101">
    <property type="component" value="Unassembled WGS sequence"/>
</dbReference>
<dbReference type="GO" id="GO:0016747">
    <property type="term" value="F:acyltransferase activity, transferring groups other than amino-acyl groups"/>
    <property type="evidence" value="ECO:0007669"/>
    <property type="project" value="InterPro"/>
</dbReference>
<dbReference type="InterPro" id="IPR038740">
    <property type="entry name" value="BioF2-like_GNAT_dom"/>
</dbReference>